<dbReference type="EMBL" id="QJPH01000414">
    <property type="protein sequence ID" value="PZN74739.1"/>
    <property type="molecule type" value="Genomic_DNA"/>
</dbReference>
<keyword evidence="7 9" id="KW-0129">CBS domain</keyword>
<dbReference type="AlphaFoldDB" id="A0A2W4QXC6"/>
<dbReference type="GO" id="GO:0005886">
    <property type="term" value="C:plasma membrane"/>
    <property type="evidence" value="ECO:0007669"/>
    <property type="project" value="UniProtKB-SubCell"/>
</dbReference>
<feature type="domain" description="CNNM transmembrane" evidence="13">
    <location>
        <begin position="2"/>
        <end position="192"/>
    </location>
</feature>
<evidence type="ECO:0000259" key="13">
    <source>
        <dbReference type="PROSITE" id="PS51846"/>
    </source>
</evidence>
<comment type="subcellular location">
    <subcellularLocation>
        <location evidence="1">Cell membrane</location>
        <topology evidence="1">Multi-pass membrane protein</topology>
    </subcellularLocation>
</comment>
<evidence type="ECO:0000256" key="11">
    <source>
        <dbReference type="SAM" id="Phobius"/>
    </source>
</evidence>
<feature type="domain" description="CBS" evidence="12">
    <location>
        <begin position="208"/>
        <end position="269"/>
    </location>
</feature>
<evidence type="ECO:0000256" key="5">
    <source>
        <dbReference type="ARBA" id="ARBA00022737"/>
    </source>
</evidence>
<dbReference type="SUPFAM" id="SSF81321">
    <property type="entry name" value="Family A G protein-coupled receptor-like"/>
    <property type="match status" value="1"/>
</dbReference>
<evidence type="ECO:0000256" key="8">
    <source>
        <dbReference type="ARBA" id="ARBA00023136"/>
    </source>
</evidence>
<dbReference type="PANTHER" id="PTHR22777">
    <property type="entry name" value="HEMOLYSIN-RELATED"/>
    <property type="match status" value="1"/>
</dbReference>
<evidence type="ECO:0000259" key="12">
    <source>
        <dbReference type="PROSITE" id="PS51371"/>
    </source>
</evidence>
<dbReference type="InterPro" id="IPR000644">
    <property type="entry name" value="CBS_dom"/>
</dbReference>
<dbReference type="InterPro" id="IPR002550">
    <property type="entry name" value="CNNM"/>
</dbReference>
<feature type="domain" description="CBS" evidence="12">
    <location>
        <begin position="271"/>
        <end position="332"/>
    </location>
</feature>
<evidence type="ECO:0000313" key="15">
    <source>
        <dbReference type="Proteomes" id="UP000249396"/>
    </source>
</evidence>
<evidence type="ECO:0000256" key="9">
    <source>
        <dbReference type="PROSITE-ProRule" id="PRU00703"/>
    </source>
</evidence>
<dbReference type="SUPFAM" id="SSF54631">
    <property type="entry name" value="CBS-domain pair"/>
    <property type="match status" value="1"/>
</dbReference>
<dbReference type="InterPro" id="IPR036318">
    <property type="entry name" value="FAD-bd_PCMH-like_sf"/>
</dbReference>
<dbReference type="SMART" id="SM01091">
    <property type="entry name" value="CorC_HlyC"/>
    <property type="match status" value="1"/>
</dbReference>
<feature type="transmembrane region" description="Helical" evidence="11">
    <location>
        <begin position="6"/>
        <end position="33"/>
    </location>
</feature>
<keyword evidence="8 10" id="KW-0472">Membrane</keyword>
<gene>
    <name evidence="14" type="ORF">DM484_20575</name>
</gene>
<keyword evidence="5" id="KW-0677">Repeat</keyword>
<sequence length="416" mass="46741">MNEIPLSLLFVSLVLLLIISAFFSGAETALMALNRYRLLHRVKAGHPGAIRAQKLLRRPDRLIGLILLGNCFANILASSLTTVISLRLFGERGIAITAGVLTLAVLIFSEVAPKTLAARHPERLAFGSSWIIVPLMWLFYPVVWLVNMVANLLLRLLGFNPKGETHSALSKEELRTVVAEAGAMIPERYQNMLLSVLDLESASVEDIMIPRNEIKAIDLDAALDEIVEQIKNSRHTRLPVYRKSIDKVFGLLHLRKILIRMTHSDFNKETIAKSLDKIHFIPENMPLHQLLLNFRRENSRFGLVIDEYGDVMGLVSLEDLLQEIVGEFTPDSFDIQKQKDGSYLVDASITLRELNRVTGWALPTEGPKTLNGLIIEYLENIPQPGTSLRLMDHHLEITKMEGNLIKQVLVNPRQCG</sequence>
<evidence type="ECO:0000256" key="4">
    <source>
        <dbReference type="ARBA" id="ARBA00022692"/>
    </source>
</evidence>
<dbReference type="Pfam" id="PF00571">
    <property type="entry name" value="CBS"/>
    <property type="match status" value="2"/>
</dbReference>
<evidence type="ECO:0000256" key="6">
    <source>
        <dbReference type="ARBA" id="ARBA00022989"/>
    </source>
</evidence>
<dbReference type="InterPro" id="IPR044751">
    <property type="entry name" value="Ion_transp-like_CBS"/>
</dbReference>
<dbReference type="GO" id="GO:0050660">
    <property type="term" value="F:flavin adenine dinucleotide binding"/>
    <property type="evidence" value="ECO:0007669"/>
    <property type="project" value="InterPro"/>
</dbReference>
<dbReference type="Gene3D" id="3.30.465.10">
    <property type="match status" value="1"/>
</dbReference>
<proteinExistence type="inferred from homology"/>
<dbReference type="InterPro" id="IPR005170">
    <property type="entry name" value="Transptr-assoc_dom"/>
</dbReference>
<dbReference type="SUPFAM" id="SSF56176">
    <property type="entry name" value="FAD-binding/transporter-associated domain-like"/>
    <property type="match status" value="1"/>
</dbReference>
<name>A0A2W4QXC6_9GAMM</name>
<dbReference type="Gene3D" id="3.10.580.10">
    <property type="entry name" value="CBS-domain"/>
    <property type="match status" value="1"/>
</dbReference>
<reference evidence="14 15" key="1">
    <citation type="journal article" date="2018" name="Aquat. Microb. Ecol.">
        <title>Gammaproteobacterial methanotrophs dominate.</title>
        <authorList>
            <person name="Rissanen A.J."/>
            <person name="Saarenheimo J."/>
            <person name="Tiirola M."/>
            <person name="Peura S."/>
            <person name="Aalto S.L."/>
            <person name="Karvinen A."/>
            <person name="Nykanen H."/>
        </authorList>
    </citation>
    <scope>NUCLEOTIDE SEQUENCE [LARGE SCALE GENOMIC DNA]</scope>
    <source>
        <strain evidence="14">AMbin10</strain>
    </source>
</reference>
<dbReference type="Proteomes" id="UP000249396">
    <property type="component" value="Unassembled WGS sequence"/>
</dbReference>
<evidence type="ECO:0000256" key="7">
    <source>
        <dbReference type="ARBA" id="ARBA00023122"/>
    </source>
</evidence>
<keyword evidence="6 10" id="KW-1133">Transmembrane helix</keyword>
<dbReference type="InterPro" id="IPR046342">
    <property type="entry name" value="CBS_dom_sf"/>
</dbReference>
<dbReference type="PROSITE" id="PS51846">
    <property type="entry name" value="CNNM"/>
    <property type="match status" value="1"/>
</dbReference>
<dbReference type="CDD" id="cd04590">
    <property type="entry name" value="CBS_pair_CorC_HlyC_assoc"/>
    <property type="match status" value="1"/>
</dbReference>
<dbReference type="Pfam" id="PF03471">
    <property type="entry name" value="CorC_HlyC"/>
    <property type="match status" value="1"/>
</dbReference>
<comment type="caution">
    <text evidence="14">The sequence shown here is derived from an EMBL/GenBank/DDBJ whole genome shotgun (WGS) entry which is preliminary data.</text>
</comment>
<evidence type="ECO:0000313" key="14">
    <source>
        <dbReference type="EMBL" id="PZN74739.1"/>
    </source>
</evidence>
<feature type="transmembrane region" description="Helical" evidence="11">
    <location>
        <begin position="94"/>
        <end position="112"/>
    </location>
</feature>
<dbReference type="InterPro" id="IPR016169">
    <property type="entry name" value="FAD-bd_PCMH_sub2"/>
</dbReference>
<dbReference type="PROSITE" id="PS51371">
    <property type="entry name" value="CBS"/>
    <property type="match status" value="2"/>
</dbReference>
<evidence type="ECO:0000256" key="10">
    <source>
        <dbReference type="PROSITE-ProRule" id="PRU01193"/>
    </source>
</evidence>
<dbReference type="Pfam" id="PF01595">
    <property type="entry name" value="CNNM"/>
    <property type="match status" value="1"/>
</dbReference>
<evidence type="ECO:0000256" key="2">
    <source>
        <dbReference type="ARBA" id="ARBA00006337"/>
    </source>
</evidence>
<dbReference type="PANTHER" id="PTHR22777:SF32">
    <property type="entry name" value="UPF0053 INNER MEMBRANE PROTEIN YFJD"/>
    <property type="match status" value="1"/>
</dbReference>
<feature type="transmembrane region" description="Helical" evidence="11">
    <location>
        <begin position="124"/>
        <end position="146"/>
    </location>
</feature>
<keyword evidence="3" id="KW-1003">Cell membrane</keyword>
<protein>
    <submittedName>
        <fullName evidence="14">Magnesium/cobalt efflux protein</fullName>
    </submittedName>
</protein>
<comment type="similarity">
    <text evidence="2">Belongs to the UPF0053 family.</text>
</comment>
<evidence type="ECO:0000256" key="1">
    <source>
        <dbReference type="ARBA" id="ARBA00004651"/>
    </source>
</evidence>
<evidence type="ECO:0000256" key="3">
    <source>
        <dbReference type="ARBA" id="ARBA00022475"/>
    </source>
</evidence>
<feature type="transmembrane region" description="Helical" evidence="11">
    <location>
        <begin position="62"/>
        <end position="88"/>
    </location>
</feature>
<organism evidence="14 15">
    <name type="scientific">Candidatus Methylumidiphilus alinenensis</name>
    <dbReference type="NCBI Taxonomy" id="2202197"/>
    <lineage>
        <taxon>Bacteria</taxon>
        <taxon>Pseudomonadati</taxon>
        <taxon>Pseudomonadota</taxon>
        <taxon>Gammaproteobacteria</taxon>
        <taxon>Methylococcales</taxon>
        <taxon>Candidatus Methylumidiphilus</taxon>
    </lineage>
</organism>
<accession>A0A2W4QXC6</accession>
<keyword evidence="4 10" id="KW-0812">Transmembrane</keyword>